<evidence type="ECO:0000256" key="6">
    <source>
        <dbReference type="SAM" id="Coils"/>
    </source>
</evidence>
<organism evidence="9 10">
    <name type="scientific">Punica granatum</name>
    <name type="common">Pomegranate</name>
    <dbReference type="NCBI Taxonomy" id="22663"/>
    <lineage>
        <taxon>Eukaryota</taxon>
        <taxon>Viridiplantae</taxon>
        <taxon>Streptophyta</taxon>
        <taxon>Embryophyta</taxon>
        <taxon>Tracheophyta</taxon>
        <taxon>Spermatophyta</taxon>
        <taxon>Magnoliopsida</taxon>
        <taxon>eudicotyledons</taxon>
        <taxon>Gunneridae</taxon>
        <taxon>Pentapetalae</taxon>
        <taxon>rosids</taxon>
        <taxon>malvids</taxon>
        <taxon>Myrtales</taxon>
        <taxon>Lythraceae</taxon>
        <taxon>Punica</taxon>
    </lineage>
</organism>
<dbReference type="GO" id="GO:0101005">
    <property type="term" value="F:deubiquitinase activity"/>
    <property type="evidence" value="ECO:0007669"/>
    <property type="project" value="UniProtKB-ARBA"/>
</dbReference>
<proteinExistence type="inferred from homology"/>
<gene>
    <name evidence="10" type="primary">LOC116197131</name>
</gene>
<dbReference type="AlphaFoldDB" id="A0A6P8CIM2"/>
<evidence type="ECO:0000256" key="3">
    <source>
        <dbReference type="ARBA" id="ARBA00022786"/>
    </source>
</evidence>
<evidence type="ECO:0000256" key="5">
    <source>
        <dbReference type="ARBA" id="ARBA00022807"/>
    </source>
</evidence>
<dbReference type="OrthoDB" id="289038at2759"/>
<accession>A0A6P8CIM2</accession>
<keyword evidence="6" id="KW-0175">Coiled coil</keyword>
<dbReference type="FunFam" id="3.10.20.90:FF:000050">
    <property type="entry name" value="Ubiquitin carboxyl-terminal hydrolase 13"/>
    <property type="match status" value="1"/>
</dbReference>
<evidence type="ECO:0000313" key="9">
    <source>
        <dbReference type="Proteomes" id="UP000515151"/>
    </source>
</evidence>
<keyword evidence="3" id="KW-0833">Ubl conjugation pathway</keyword>
<keyword evidence="5" id="KW-0788">Thiol protease</keyword>
<feature type="compositionally biased region" description="Low complexity" evidence="7">
    <location>
        <begin position="265"/>
        <end position="277"/>
    </location>
</feature>
<name>A0A6P8CIM2_PUNGR</name>
<keyword evidence="9" id="KW-1185">Reference proteome</keyword>
<comment type="similarity">
    <text evidence="1">Belongs to the peptidase C19 family.</text>
</comment>
<dbReference type="Pfam" id="PF12436">
    <property type="entry name" value="USP7_ICP0_bdg"/>
    <property type="match status" value="1"/>
</dbReference>
<evidence type="ECO:0000256" key="7">
    <source>
        <dbReference type="SAM" id="MobiDB-lite"/>
    </source>
</evidence>
<dbReference type="RefSeq" id="XP_031383025.1">
    <property type="nucleotide sequence ID" value="XM_031527165.1"/>
</dbReference>
<evidence type="ECO:0000256" key="1">
    <source>
        <dbReference type="ARBA" id="ARBA00009085"/>
    </source>
</evidence>
<evidence type="ECO:0000256" key="4">
    <source>
        <dbReference type="ARBA" id="ARBA00022801"/>
    </source>
</evidence>
<dbReference type="GeneID" id="116197131"/>
<dbReference type="GO" id="GO:0005634">
    <property type="term" value="C:nucleus"/>
    <property type="evidence" value="ECO:0007669"/>
    <property type="project" value="UniProtKB-ARBA"/>
</dbReference>
<reference evidence="9" key="1">
    <citation type="journal article" date="2020" name="Plant Biotechnol. J.">
        <title>The pomegranate (Punica granatum L.) draft genome dissects genetic divergence between soft- and hard-seeded cultivars.</title>
        <authorList>
            <person name="Luo X."/>
            <person name="Li H."/>
            <person name="Wu Z."/>
            <person name="Yao W."/>
            <person name="Zhao P."/>
            <person name="Cao D."/>
            <person name="Yu H."/>
            <person name="Li K."/>
            <person name="Poudel K."/>
            <person name="Zhao D."/>
            <person name="Zhang F."/>
            <person name="Xia X."/>
            <person name="Chen L."/>
            <person name="Wang Q."/>
            <person name="Jing D."/>
            <person name="Cao S."/>
        </authorList>
    </citation>
    <scope>NUCLEOTIDE SEQUENCE [LARGE SCALE GENOMIC DNA]</scope>
    <source>
        <strain evidence="9">cv. Tunisia</strain>
    </source>
</reference>
<feature type="region of interest" description="Disordered" evidence="7">
    <location>
        <begin position="265"/>
        <end position="288"/>
    </location>
</feature>
<dbReference type="Gene3D" id="3.10.20.90">
    <property type="entry name" value="Phosphatidylinositol 3-kinase Catalytic Subunit, Chain A, domain 1"/>
    <property type="match status" value="1"/>
</dbReference>
<evidence type="ECO:0000256" key="2">
    <source>
        <dbReference type="ARBA" id="ARBA00022670"/>
    </source>
</evidence>
<dbReference type="GO" id="GO:0008234">
    <property type="term" value="F:cysteine-type peptidase activity"/>
    <property type="evidence" value="ECO:0007669"/>
    <property type="project" value="UniProtKB-KW"/>
</dbReference>
<sequence length="464" mass="53617">MDNPSYKIIRVARDQDLIEQIGRDIYFDVVDHDRVRTFHVLKQTPFKLFKEEIAEVFGIPVQFQRFWTFANRQNHTYRPRKPLTPEEESKPVGELKEISKKAEEKELKLFLEVELGLHRRPVAPPVKSTEDILLFFKLYDPEKGELRYVGRLFVNSYAKPYDILGKVNEMAGFGPNEEVDLYEEIKFVPFVMCELIDRAASFRTNQLEDGDIICFQKRFVGAAESCRYLTVPSFLEHIRGLQETVRFVSYFNSLDEFIGAAEISGSGEGPSSGTQTSHILPRAPSSEEVENAKQSLKECLSDLFKLNMKDRLASALSTLSIAETGLSDEQRSSVLEFRVNFDNFITDYLTFEQDNSEYELLKLQSDLLSSAMKKNRETHLSYKELSEKLAREKEELKKKLEETKSRNAKLISDWEALMAESKETKSKYISQKPKLAEAEERKRIAEERMSRSTAAWSSLKARFL</sequence>
<reference evidence="10" key="2">
    <citation type="submission" date="2025-08" db="UniProtKB">
        <authorList>
            <consortium name="RefSeq"/>
        </authorList>
    </citation>
    <scope>IDENTIFICATION</scope>
    <source>
        <tissue evidence="10">Leaf</tissue>
    </source>
</reference>
<keyword evidence="4" id="KW-0378">Hydrolase</keyword>
<evidence type="ECO:0000313" key="10">
    <source>
        <dbReference type="RefSeq" id="XP_031383025.1"/>
    </source>
</evidence>
<feature type="coiled-coil region" evidence="6">
    <location>
        <begin position="375"/>
        <end position="455"/>
    </location>
</feature>
<dbReference type="GO" id="GO:0006508">
    <property type="term" value="P:proteolysis"/>
    <property type="evidence" value="ECO:0007669"/>
    <property type="project" value="UniProtKB-KW"/>
</dbReference>
<protein>
    <submittedName>
        <fullName evidence="10">Ubiquitin carboxyl-terminal hydrolase 12-like</fullName>
    </submittedName>
</protein>
<feature type="domain" description="Ubiquitin carboxyl-terminal hydrolase 7 ICP0-binding" evidence="8">
    <location>
        <begin position="64"/>
        <end position="239"/>
    </location>
</feature>
<evidence type="ECO:0000259" key="8">
    <source>
        <dbReference type="Pfam" id="PF12436"/>
    </source>
</evidence>
<dbReference type="InterPro" id="IPR024729">
    <property type="entry name" value="USP7_ICP0-binding_dom"/>
</dbReference>
<keyword evidence="2" id="KW-0645">Protease</keyword>
<dbReference type="Proteomes" id="UP000515151">
    <property type="component" value="Chromosome 2"/>
</dbReference>